<gene>
    <name evidence="1" type="ORF">MLD38_032300</name>
</gene>
<sequence>MTLTATLDPFHSPFLNTAEHVYPKCPLPTSSPTSSLLVTSLEYPNLLSSPAASSSSPSFPSSSTFFFLIPLLRLSTAAMCFAGDGGALLLRCRGVISAEVAAGVATGE</sequence>
<dbReference type="EMBL" id="CM042889">
    <property type="protein sequence ID" value="KAI4318621.1"/>
    <property type="molecule type" value="Genomic_DNA"/>
</dbReference>
<comment type="caution">
    <text evidence="1">The sequence shown here is derived from an EMBL/GenBank/DDBJ whole genome shotgun (WGS) entry which is preliminary data.</text>
</comment>
<evidence type="ECO:0000313" key="2">
    <source>
        <dbReference type="Proteomes" id="UP001057402"/>
    </source>
</evidence>
<proteinExistence type="predicted"/>
<dbReference type="Proteomes" id="UP001057402">
    <property type="component" value="Chromosome 10"/>
</dbReference>
<protein>
    <submittedName>
        <fullName evidence="1">Uncharacterized protein</fullName>
    </submittedName>
</protein>
<evidence type="ECO:0000313" key="1">
    <source>
        <dbReference type="EMBL" id="KAI4318621.1"/>
    </source>
</evidence>
<name>A0ACB9M3U1_9MYRT</name>
<accession>A0ACB9M3U1</accession>
<keyword evidence="2" id="KW-1185">Reference proteome</keyword>
<reference evidence="2" key="1">
    <citation type="journal article" date="2023" name="Front. Plant Sci.">
        <title>Chromosomal-level genome assembly of Melastoma candidum provides insights into trichome evolution.</title>
        <authorList>
            <person name="Zhong Y."/>
            <person name="Wu W."/>
            <person name="Sun C."/>
            <person name="Zou P."/>
            <person name="Liu Y."/>
            <person name="Dai S."/>
            <person name="Zhou R."/>
        </authorList>
    </citation>
    <scope>NUCLEOTIDE SEQUENCE [LARGE SCALE GENOMIC DNA]</scope>
</reference>
<organism evidence="1 2">
    <name type="scientific">Melastoma candidum</name>
    <dbReference type="NCBI Taxonomy" id="119954"/>
    <lineage>
        <taxon>Eukaryota</taxon>
        <taxon>Viridiplantae</taxon>
        <taxon>Streptophyta</taxon>
        <taxon>Embryophyta</taxon>
        <taxon>Tracheophyta</taxon>
        <taxon>Spermatophyta</taxon>
        <taxon>Magnoliopsida</taxon>
        <taxon>eudicotyledons</taxon>
        <taxon>Gunneridae</taxon>
        <taxon>Pentapetalae</taxon>
        <taxon>rosids</taxon>
        <taxon>malvids</taxon>
        <taxon>Myrtales</taxon>
        <taxon>Melastomataceae</taxon>
        <taxon>Melastomatoideae</taxon>
        <taxon>Melastomateae</taxon>
        <taxon>Melastoma</taxon>
    </lineage>
</organism>